<evidence type="ECO:0000313" key="2">
    <source>
        <dbReference type="Proteomes" id="UP000005239"/>
    </source>
</evidence>
<accession>A0A8R1YE25</accession>
<proteinExistence type="predicted"/>
<protein>
    <submittedName>
        <fullName evidence="1">Uncharacterized protein</fullName>
    </submittedName>
</protein>
<dbReference type="EnsemblMetazoa" id="PPA18989.1">
    <property type="protein sequence ID" value="PPA18989.1"/>
    <property type="gene ID" value="WBGene00108543"/>
</dbReference>
<dbReference type="Proteomes" id="UP000005239">
    <property type="component" value="Unassembled WGS sequence"/>
</dbReference>
<evidence type="ECO:0000313" key="1">
    <source>
        <dbReference type="EnsemblMetazoa" id="PPA18989.1"/>
    </source>
</evidence>
<reference evidence="2" key="1">
    <citation type="journal article" date="2008" name="Nat. Genet.">
        <title>The Pristionchus pacificus genome provides a unique perspective on nematode lifestyle and parasitism.</title>
        <authorList>
            <person name="Dieterich C."/>
            <person name="Clifton S.W."/>
            <person name="Schuster L.N."/>
            <person name="Chinwalla A."/>
            <person name="Delehaunty K."/>
            <person name="Dinkelacker I."/>
            <person name="Fulton L."/>
            <person name="Fulton R."/>
            <person name="Godfrey J."/>
            <person name="Minx P."/>
            <person name="Mitreva M."/>
            <person name="Roeseler W."/>
            <person name="Tian H."/>
            <person name="Witte H."/>
            <person name="Yang S.P."/>
            <person name="Wilson R.K."/>
            <person name="Sommer R.J."/>
        </authorList>
    </citation>
    <scope>NUCLEOTIDE SEQUENCE [LARGE SCALE GENOMIC DNA]</scope>
    <source>
        <strain evidence="2">PS312</strain>
    </source>
</reference>
<reference evidence="1" key="2">
    <citation type="submission" date="2022-06" db="UniProtKB">
        <authorList>
            <consortium name="EnsemblMetazoa"/>
        </authorList>
    </citation>
    <scope>IDENTIFICATION</scope>
    <source>
        <strain evidence="1">PS312</strain>
    </source>
</reference>
<dbReference type="AlphaFoldDB" id="A0A2A6CSU8"/>
<accession>A0A2A6CSU8</accession>
<organism evidence="1 2">
    <name type="scientific">Pristionchus pacificus</name>
    <name type="common">Parasitic nematode worm</name>
    <dbReference type="NCBI Taxonomy" id="54126"/>
    <lineage>
        <taxon>Eukaryota</taxon>
        <taxon>Metazoa</taxon>
        <taxon>Ecdysozoa</taxon>
        <taxon>Nematoda</taxon>
        <taxon>Chromadorea</taxon>
        <taxon>Rhabditida</taxon>
        <taxon>Rhabditina</taxon>
        <taxon>Diplogasteromorpha</taxon>
        <taxon>Diplogasteroidea</taxon>
        <taxon>Neodiplogasteridae</taxon>
        <taxon>Pristionchus</taxon>
    </lineage>
</organism>
<name>A0A2A6CSU8_PRIPA</name>
<keyword evidence="2" id="KW-1185">Reference proteome</keyword>
<sequence length="163" mass="18945">MLDVSHTTSAAPIRRFSLNLFSYFYWFIYCVGWMIVIKKKWNIVRFGWKQLISLLAIIYLDSNIRPHFKILTHFAKPLGLFYPKFFLAYAGVALVIAFITAYHIGNKVEHYCEKRQQLHMCAVVGAYYVGYYVSYSLLNILLISIDCSNLLVTVSHYIVTPIV</sequence>
<gene>
    <name evidence="1" type="primary">WBGene00108543</name>
</gene>